<proteinExistence type="predicted"/>
<gene>
    <name evidence="1" type="ORF">E2C01_099636</name>
</gene>
<keyword evidence="2" id="KW-1185">Reference proteome</keyword>
<protein>
    <submittedName>
        <fullName evidence="1">Uncharacterized protein</fullName>
    </submittedName>
</protein>
<organism evidence="1 2">
    <name type="scientific">Portunus trituberculatus</name>
    <name type="common">Swimming crab</name>
    <name type="synonym">Neptunus trituberculatus</name>
    <dbReference type="NCBI Taxonomy" id="210409"/>
    <lineage>
        <taxon>Eukaryota</taxon>
        <taxon>Metazoa</taxon>
        <taxon>Ecdysozoa</taxon>
        <taxon>Arthropoda</taxon>
        <taxon>Crustacea</taxon>
        <taxon>Multicrustacea</taxon>
        <taxon>Malacostraca</taxon>
        <taxon>Eumalacostraca</taxon>
        <taxon>Eucarida</taxon>
        <taxon>Decapoda</taxon>
        <taxon>Pleocyemata</taxon>
        <taxon>Brachyura</taxon>
        <taxon>Eubrachyura</taxon>
        <taxon>Portunoidea</taxon>
        <taxon>Portunidae</taxon>
        <taxon>Portuninae</taxon>
        <taxon>Portunus</taxon>
    </lineage>
</organism>
<dbReference type="AlphaFoldDB" id="A0A5B7KBA1"/>
<dbReference type="EMBL" id="VSRR010138893">
    <property type="protein sequence ID" value="MPD03974.1"/>
    <property type="molecule type" value="Genomic_DNA"/>
</dbReference>
<name>A0A5B7KBA1_PORTR</name>
<comment type="caution">
    <text evidence="1">The sequence shown here is derived from an EMBL/GenBank/DDBJ whole genome shotgun (WGS) entry which is preliminary data.</text>
</comment>
<dbReference type="Proteomes" id="UP000324222">
    <property type="component" value="Unassembled WGS sequence"/>
</dbReference>
<accession>A0A5B7KBA1</accession>
<reference evidence="1 2" key="1">
    <citation type="submission" date="2019-05" db="EMBL/GenBank/DDBJ databases">
        <title>Another draft genome of Portunus trituberculatus and its Hox gene families provides insights of decapod evolution.</title>
        <authorList>
            <person name="Jeong J.-H."/>
            <person name="Song I."/>
            <person name="Kim S."/>
            <person name="Choi T."/>
            <person name="Kim D."/>
            <person name="Ryu S."/>
            <person name="Kim W."/>
        </authorList>
    </citation>
    <scope>NUCLEOTIDE SEQUENCE [LARGE SCALE GENOMIC DNA]</scope>
    <source>
        <tissue evidence="1">Muscle</tissue>
    </source>
</reference>
<evidence type="ECO:0000313" key="1">
    <source>
        <dbReference type="EMBL" id="MPD03974.1"/>
    </source>
</evidence>
<sequence length="59" mass="6423">MALNVKEEDHRSSEVKCFSQVCAPWCTSRPPADVNHMAKQSHAKGEVDATDGTVTGFAF</sequence>
<evidence type="ECO:0000313" key="2">
    <source>
        <dbReference type="Proteomes" id="UP000324222"/>
    </source>
</evidence>